<dbReference type="GO" id="GO:0016887">
    <property type="term" value="F:ATP hydrolysis activity"/>
    <property type="evidence" value="ECO:0007669"/>
    <property type="project" value="InterPro"/>
</dbReference>
<reference evidence="6 7" key="1">
    <citation type="submission" date="2016-10" db="EMBL/GenBank/DDBJ databases">
        <authorList>
            <person name="de Groot N.N."/>
        </authorList>
    </citation>
    <scope>NUCLEOTIDE SEQUENCE [LARGE SCALE GENOMIC DNA]</scope>
    <source>
        <strain evidence="6 7">DSM 45610</strain>
    </source>
</reference>
<name>A0A1H3ABM1_9BACL</name>
<dbReference type="GO" id="GO:0005524">
    <property type="term" value="F:ATP binding"/>
    <property type="evidence" value="ECO:0007669"/>
    <property type="project" value="UniProtKB-KW"/>
</dbReference>
<evidence type="ECO:0000256" key="3">
    <source>
        <dbReference type="ARBA" id="ARBA00022741"/>
    </source>
</evidence>
<keyword evidence="4 6" id="KW-0067">ATP-binding</keyword>
<dbReference type="InterPro" id="IPR017871">
    <property type="entry name" value="ABC_transporter-like_CS"/>
</dbReference>
<dbReference type="PANTHER" id="PTHR42734">
    <property type="entry name" value="METAL TRANSPORT SYSTEM ATP-BINDING PROTEIN TM_0124-RELATED"/>
    <property type="match status" value="1"/>
</dbReference>
<dbReference type="FunFam" id="3.40.50.300:FF:000134">
    <property type="entry name" value="Iron-enterobactin ABC transporter ATP-binding protein"/>
    <property type="match status" value="1"/>
</dbReference>
<comment type="similarity">
    <text evidence="1">Belongs to the ABC transporter superfamily.</text>
</comment>
<evidence type="ECO:0000256" key="4">
    <source>
        <dbReference type="ARBA" id="ARBA00022840"/>
    </source>
</evidence>
<dbReference type="InterPro" id="IPR003593">
    <property type="entry name" value="AAA+_ATPase"/>
</dbReference>
<dbReference type="InterPro" id="IPR027417">
    <property type="entry name" value="P-loop_NTPase"/>
</dbReference>
<dbReference type="InterPro" id="IPR050153">
    <property type="entry name" value="Metal_Ion_Import_ABC"/>
</dbReference>
<evidence type="ECO:0000313" key="6">
    <source>
        <dbReference type="EMBL" id="SDX26708.1"/>
    </source>
</evidence>
<dbReference type="Pfam" id="PF00005">
    <property type="entry name" value="ABC_tran"/>
    <property type="match status" value="1"/>
</dbReference>
<dbReference type="PROSITE" id="PS00211">
    <property type="entry name" value="ABC_TRANSPORTER_1"/>
    <property type="match status" value="1"/>
</dbReference>
<keyword evidence="3" id="KW-0547">Nucleotide-binding</keyword>
<keyword evidence="7" id="KW-1185">Reference proteome</keyword>
<sequence>MKSFMETVLELKDIQFSYENQTVLEAINLSLKRGEFLGLVGPNGSGKSTLLKIALGSLRPDRGEVCLFGQSLRQFRDWSRLGYVSQKATSFNLGFPATVWEVVASGLYGKLGLFRRLNKKHGRLVDEVIEKVGLTAYARRNIGRLSGGQQQRAFIARALVSEPELLILDEPTVGVDAHSAEQFYQLLSHLNREQGLSLILVTHDVGAVTTYIDRVACLNRCIHFHGDSAAFVAQQQAILSTAYGHEVQVVGHDH</sequence>
<dbReference type="PANTHER" id="PTHR42734:SF17">
    <property type="entry name" value="METAL TRANSPORT SYSTEM ATP-BINDING PROTEIN TM_0124-RELATED"/>
    <property type="match status" value="1"/>
</dbReference>
<dbReference type="PROSITE" id="PS50893">
    <property type="entry name" value="ABC_TRANSPORTER_2"/>
    <property type="match status" value="1"/>
</dbReference>
<dbReference type="SUPFAM" id="SSF52540">
    <property type="entry name" value="P-loop containing nucleoside triphosphate hydrolases"/>
    <property type="match status" value="1"/>
</dbReference>
<dbReference type="CDD" id="cd03235">
    <property type="entry name" value="ABC_Metallic_Cations"/>
    <property type="match status" value="1"/>
</dbReference>
<dbReference type="AlphaFoldDB" id="A0A1H3ABM1"/>
<dbReference type="SMART" id="SM00382">
    <property type="entry name" value="AAA"/>
    <property type="match status" value="1"/>
</dbReference>
<proteinExistence type="inferred from homology"/>
<dbReference type="Proteomes" id="UP000198534">
    <property type="component" value="Unassembled WGS sequence"/>
</dbReference>
<organism evidence="6 7">
    <name type="scientific">Marininema mesophilum</name>
    <dbReference type="NCBI Taxonomy" id="1048340"/>
    <lineage>
        <taxon>Bacteria</taxon>
        <taxon>Bacillati</taxon>
        <taxon>Bacillota</taxon>
        <taxon>Bacilli</taxon>
        <taxon>Bacillales</taxon>
        <taxon>Thermoactinomycetaceae</taxon>
        <taxon>Marininema</taxon>
    </lineage>
</organism>
<evidence type="ECO:0000256" key="1">
    <source>
        <dbReference type="ARBA" id="ARBA00005417"/>
    </source>
</evidence>
<protein>
    <submittedName>
        <fullName evidence="6">Zinc transport system ATP-binding protein</fullName>
    </submittedName>
</protein>
<evidence type="ECO:0000259" key="5">
    <source>
        <dbReference type="PROSITE" id="PS50893"/>
    </source>
</evidence>
<feature type="domain" description="ABC transporter" evidence="5">
    <location>
        <begin position="9"/>
        <end position="245"/>
    </location>
</feature>
<dbReference type="EMBL" id="FNNQ01000013">
    <property type="protein sequence ID" value="SDX26708.1"/>
    <property type="molecule type" value="Genomic_DNA"/>
</dbReference>
<keyword evidence="2" id="KW-0813">Transport</keyword>
<accession>A0A1H3ABM1</accession>
<evidence type="ECO:0000256" key="2">
    <source>
        <dbReference type="ARBA" id="ARBA00022448"/>
    </source>
</evidence>
<evidence type="ECO:0000313" key="7">
    <source>
        <dbReference type="Proteomes" id="UP000198534"/>
    </source>
</evidence>
<dbReference type="STRING" id="1048340.SAMN05444487_11317"/>
<gene>
    <name evidence="6" type="ORF">SAMN05444487_11317</name>
</gene>
<dbReference type="Gene3D" id="3.40.50.300">
    <property type="entry name" value="P-loop containing nucleotide triphosphate hydrolases"/>
    <property type="match status" value="1"/>
</dbReference>
<dbReference type="InterPro" id="IPR003439">
    <property type="entry name" value="ABC_transporter-like_ATP-bd"/>
</dbReference>